<dbReference type="InterPro" id="IPR052169">
    <property type="entry name" value="CW_Biosynth-Accessory"/>
</dbReference>
<dbReference type="Proteomes" id="UP001209276">
    <property type="component" value="Unassembled WGS sequence"/>
</dbReference>
<dbReference type="Gene3D" id="3.60.21.10">
    <property type="match status" value="1"/>
</dbReference>
<organism evidence="5 6">
    <name type="scientific">Paenibacillus thiaminolyticus</name>
    <name type="common">Bacillus thiaminolyticus</name>
    <dbReference type="NCBI Taxonomy" id="49283"/>
    <lineage>
        <taxon>Bacteria</taxon>
        <taxon>Bacillati</taxon>
        <taxon>Bacillota</taxon>
        <taxon>Bacilli</taxon>
        <taxon>Bacillales</taxon>
        <taxon>Paenibacillaceae</taxon>
        <taxon>Paenibacillus</taxon>
    </lineage>
</organism>
<dbReference type="GeneID" id="76995979"/>
<evidence type="ECO:0000256" key="1">
    <source>
        <dbReference type="ARBA" id="ARBA00005662"/>
    </source>
</evidence>
<feature type="domain" description="Capsule synthesis protein CapA" evidence="4">
    <location>
        <begin position="119"/>
        <end position="361"/>
    </location>
</feature>
<dbReference type="EMBL" id="JAMDMM010000010">
    <property type="protein sequence ID" value="MCY9606327.1"/>
    <property type="molecule type" value="Genomic_DNA"/>
</dbReference>
<evidence type="ECO:0000259" key="4">
    <source>
        <dbReference type="SMART" id="SM00854"/>
    </source>
</evidence>
<dbReference type="InterPro" id="IPR029052">
    <property type="entry name" value="Metallo-depent_PP-like"/>
</dbReference>
<evidence type="ECO:0000313" key="6">
    <source>
        <dbReference type="Proteomes" id="UP001209276"/>
    </source>
</evidence>
<dbReference type="InterPro" id="IPR019079">
    <property type="entry name" value="Capsule_synth_CapA"/>
</dbReference>
<dbReference type="RefSeq" id="WP_244194412.1">
    <property type="nucleotide sequence ID" value="NZ_CABMNB010000047.1"/>
</dbReference>
<evidence type="ECO:0000256" key="3">
    <source>
        <dbReference type="SAM" id="Phobius"/>
    </source>
</evidence>
<keyword evidence="3" id="KW-0472">Membrane</keyword>
<dbReference type="PANTHER" id="PTHR33393:SF13">
    <property type="entry name" value="PGA BIOSYNTHESIS PROTEIN CAPA"/>
    <property type="match status" value="1"/>
</dbReference>
<sequence>MRQSRKEPEGRVRRRRRRPLLVLNIVLAAIVAGTVYAGWQQGWLPGEPAEGPRPPAASSGGEAAAPEKPASGLPGQEADGPDGSSPGDADGQEAGTGTEHPDQDASLPGSGPEEEPRVRLAFAGDVMTAGRVEGVVKEYGYDFPFVHAKRWFQEADIAAVNLETPLTVRGVPAQDKEFVYKSSPRTAQAMSDAGIDLVNLANNHSMDQGEEGLLDTFAALRDVHLPYIGAGHDAEEAFTPVLLESQGIKLAFLGFTRVVPEVSWYAGKNKPGLATTYDGMKEKAAEAVAMAKEQADLVVVIAHWGTEKVDFPEDYQRELARLYIDAGADLIVGGHPHVLQGLEQYKGKWIAYSLGNFIFTRAVQPVTWETAILQAECTKQGQCELAVIPFYTELGQAVPLEGEAGQAVLQRVESISEQVSIDAEGRVTHMKK</sequence>
<name>A0ABT4FQ75_PANTH</name>
<keyword evidence="6" id="KW-1185">Reference proteome</keyword>
<feature type="compositionally biased region" description="Low complexity" evidence="2">
    <location>
        <begin position="56"/>
        <end position="67"/>
    </location>
</feature>
<proteinExistence type="inferred from homology"/>
<comment type="similarity">
    <text evidence="1">Belongs to the CapA family.</text>
</comment>
<protein>
    <submittedName>
        <fullName evidence="5">CapA family protein</fullName>
    </submittedName>
</protein>
<keyword evidence="3" id="KW-0812">Transmembrane</keyword>
<dbReference type="PANTHER" id="PTHR33393">
    <property type="entry name" value="POLYGLUTAMINE SYNTHESIS ACCESSORY PROTEIN RV0574C-RELATED"/>
    <property type="match status" value="1"/>
</dbReference>
<dbReference type="CDD" id="cd07381">
    <property type="entry name" value="MPP_CapA"/>
    <property type="match status" value="1"/>
</dbReference>
<evidence type="ECO:0000313" key="5">
    <source>
        <dbReference type="EMBL" id="MCY9606327.1"/>
    </source>
</evidence>
<feature type="region of interest" description="Disordered" evidence="2">
    <location>
        <begin position="46"/>
        <end position="115"/>
    </location>
</feature>
<evidence type="ECO:0000256" key="2">
    <source>
        <dbReference type="SAM" id="MobiDB-lite"/>
    </source>
</evidence>
<reference evidence="5 6" key="1">
    <citation type="submission" date="2022-05" db="EMBL/GenBank/DDBJ databases">
        <title>Genome Sequencing of Bee-Associated Microbes.</title>
        <authorList>
            <person name="Dunlap C."/>
        </authorList>
    </citation>
    <scope>NUCLEOTIDE SEQUENCE [LARGE SCALE GENOMIC DNA]</scope>
    <source>
        <strain evidence="5 6">NRRL B-14613</strain>
    </source>
</reference>
<keyword evidence="3" id="KW-1133">Transmembrane helix</keyword>
<feature type="transmembrane region" description="Helical" evidence="3">
    <location>
        <begin position="20"/>
        <end position="39"/>
    </location>
</feature>
<dbReference type="SUPFAM" id="SSF56300">
    <property type="entry name" value="Metallo-dependent phosphatases"/>
    <property type="match status" value="1"/>
</dbReference>
<accession>A0ABT4FQ75</accession>
<comment type="caution">
    <text evidence="5">The sequence shown here is derived from an EMBL/GenBank/DDBJ whole genome shotgun (WGS) entry which is preliminary data.</text>
</comment>
<gene>
    <name evidence="5" type="ORF">M5W83_04025</name>
</gene>
<dbReference type="SMART" id="SM00854">
    <property type="entry name" value="PGA_cap"/>
    <property type="match status" value="1"/>
</dbReference>
<dbReference type="Pfam" id="PF09587">
    <property type="entry name" value="PGA_cap"/>
    <property type="match status" value="1"/>
</dbReference>